<gene>
    <name evidence="2" type="ORF">H9838_06980</name>
</gene>
<dbReference type="PANTHER" id="PTHR43316">
    <property type="entry name" value="HYDROLASE, HALOACID DELAHOGENASE-RELATED"/>
    <property type="match status" value="1"/>
</dbReference>
<dbReference type="InterPro" id="IPR051540">
    <property type="entry name" value="S-2-haloacid_dehalogenase"/>
</dbReference>
<accession>A0A9D1YDD6</accession>
<dbReference type="AlphaFoldDB" id="A0A9D1YDD6"/>
<proteinExistence type="predicted"/>
<evidence type="ECO:0000313" key="2">
    <source>
        <dbReference type="EMBL" id="HIY26897.1"/>
    </source>
</evidence>
<reference evidence="2" key="1">
    <citation type="journal article" date="2021" name="PeerJ">
        <title>Extensive microbial diversity within the chicken gut microbiome revealed by metagenomics and culture.</title>
        <authorList>
            <person name="Gilroy R."/>
            <person name="Ravi A."/>
            <person name="Getino M."/>
            <person name="Pursley I."/>
            <person name="Horton D.L."/>
            <person name="Alikhan N.F."/>
            <person name="Baker D."/>
            <person name="Gharbi K."/>
            <person name="Hall N."/>
            <person name="Watson M."/>
            <person name="Adriaenssens E.M."/>
            <person name="Foster-Nyarko E."/>
            <person name="Jarju S."/>
            <person name="Secka A."/>
            <person name="Antonio M."/>
            <person name="Oren A."/>
            <person name="Chaudhuri R.R."/>
            <person name="La Ragione R."/>
            <person name="Hildebrand F."/>
            <person name="Pallen M.J."/>
        </authorList>
    </citation>
    <scope>NUCLEOTIDE SEQUENCE</scope>
    <source>
        <strain evidence="2">1282</strain>
    </source>
</reference>
<dbReference type="InterPro" id="IPR036412">
    <property type="entry name" value="HAD-like_sf"/>
</dbReference>
<evidence type="ECO:0000313" key="3">
    <source>
        <dbReference type="Proteomes" id="UP000823915"/>
    </source>
</evidence>
<dbReference type="InterPro" id="IPR010021">
    <property type="entry name" value="PGPP1/Gep4"/>
</dbReference>
<reference evidence="2" key="2">
    <citation type="submission" date="2021-04" db="EMBL/GenBank/DDBJ databases">
        <authorList>
            <person name="Gilroy R."/>
        </authorList>
    </citation>
    <scope>NUCLEOTIDE SEQUENCE</scope>
    <source>
        <strain evidence="2">1282</strain>
    </source>
</reference>
<dbReference type="InterPro" id="IPR023214">
    <property type="entry name" value="HAD_sf"/>
</dbReference>
<keyword evidence="1" id="KW-0378">Hydrolase</keyword>
<comment type="caution">
    <text evidence="2">The sequence shown here is derived from an EMBL/GenBank/DDBJ whole genome shotgun (WGS) entry which is preliminary data.</text>
</comment>
<dbReference type="EMBL" id="DXDU01000113">
    <property type="protein sequence ID" value="HIY26897.1"/>
    <property type="molecule type" value="Genomic_DNA"/>
</dbReference>
<organism evidence="2 3">
    <name type="scientific">Candidatus Acutalibacter pullistercoris</name>
    <dbReference type="NCBI Taxonomy" id="2838418"/>
    <lineage>
        <taxon>Bacteria</taxon>
        <taxon>Bacillati</taxon>
        <taxon>Bacillota</taxon>
        <taxon>Clostridia</taxon>
        <taxon>Eubacteriales</taxon>
        <taxon>Acutalibacteraceae</taxon>
        <taxon>Acutalibacter</taxon>
    </lineage>
</organism>
<name>A0A9D1YDD6_9FIRM</name>
<evidence type="ECO:0000256" key="1">
    <source>
        <dbReference type="ARBA" id="ARBA00022801"/>
    </source>
</evidence>
<dbReference type="Proteomes" id="UP000823915">
    <property type="component" value="Unassembled WGS sequence"/>
</dbReference>
<dbReference type="SUPFAM" id="SSF56784">
    <property type="entry name" value="HAD-like"/>
    <property type="match status" value="1"/>
</dbReference>
<sequence length="168" mass="18637">MGLFRPTALKPGLADLSPELFRQLGVSAVLLDVDNTIASYTSHQPIPGAVEWARAMTQAGFRLIIVSNNFKKRVGPFAAKFGLDFISFACKPLPWGYLKARSRLGLRCGECAIVGDQIFTDVVGANLCGMKSVLLSPIEPEEGITFRVRRFFEKPLRRRLAARKDLLR</sequence>
<dbReference type="Gene3D" id="3.40.50.1000">
    <property type="entry name" value="HAD superfamily/HAD-like"/>
    <property type="match status" value="1"/>
</dbReference>
<dbReference type="NCBIfam" id="TIGR01668">
    <property type="entry name" value="YqeG_hyp_ppase"/>
    <property type="match status" value="1"/>
</dbReference>
<dbReference type="InterPro" id="IPR006549">
    <property type="entry name" value="HAD-SF_hydro_IIIA"/>
</dbReference>
<dbReference type="Pfam" id="PF00702">
    <property type="entry name" value="Hydrolase"/>
    <property type="match status" value="1"/>
</dbReference>
<dbReference type="NCBIfam" id="TIGR01662">
    <property type="entry name" value="HAD-SF-IIIA"/>
    <property type="match status" value="1"/>
</dbReference>
<protein>
    <submittedName>
        <fullName evidence="2">YqeG family HAD IIIA-type phosphatase</fullName>
    </submittedName>
</protein>
<dbReference type="GO" id="GO:0008962">
    <property type="term" value="F:phosphatidylglycerophosphatase activity"/>
    <property type="evidence" value="ECO:0007669"/>
    <property type="project" value="InterPro"/>
</dbReference>